<evidence type="ECO:0000256" key="3">
    <source>
        <dbReference type="ARBA" id="ARBA00011738"/>
    </source>
</evidence>
<keyword evidence="6" id="KW-0472">Membrane</keyword>
<comment type="similarity">
    <text evidence="8">Belongs to the acetyltransferase family. GNA1 subfamily.</text>
</comment>
<dbReference type="InterPro" id="IPR000182">
    <property type="entry name" value="GNAT_dom"/>
</dbReference>
<dbReference type="InterPro" id="IPR016181">
    <property type="entry name" value="Acyl_CoA_acyltransferase"/>
</dbReference>
<sequence>MPQTHPPIFPPSLLSPAIHSATPPGYSVRPLQRDDFSRGYFDCLATLTWIGEPTQQDFEKQYDWMVAKGEGWFYNVVIDFEGRIVGTGVVIVERKFIHNFGTIGHIEDISIAKAHQGKGLGKLLINALDSVAQNIGCYKAILDCSPENEGFYRKCQYEKCGTEMSHYFEPYRSDYERG</sequence>
<evidence type="ECO:0000256" key="8">
    <source>
        <dbReference type="RuleBase" id="RU365086"/>
    </source>
</evidence>
<dbReference type="eggNOG" id="KOG3396">
    <property type="taxonomic scope" value="Eukaryota"/>
</dbReference>
<evidence type="ECO:0000313" key="11">
    <source>
        <dbReference type="Proteomes" id="UP000030752"/>
    </source>
</evidence>
<name>W2S797_CYPE1</name>
<dbReference type="GO" id="GO:0006048">
    <property type="term" value="P:UDP-N-acetylglucosamine biosynthetic process"/>
    <property type="evidence" value="ECO:0007669"/>
    <property type="project" value="UniProtKB-UniRule"/>
</dbReference>
<evidence type="ECO:0000256" key="1">
    <source>
        <dbReference type="ARBA" id="ARBA00004184"/>
    </source>
</evidence>
<evidence type="ECO:0000313" key="10">
    <source>
        <dbReference type="EMBL" id="ETN44562.1"/>
    </source>
</evidence>
<dbReference type="Proteomes" id="UP000030752">
    <property type="component" value="Unassembled WGS sequence"/>
</dbReference>
<evidence type="ECO:0000256" key="4">
    <source>
        <dbReference type="ARBA" id="ARBA00022679"/>
    </source>
</evidence>
<organism evidence="10 11">
    <name type="scientific">Cyphellophora europaea (strain CBS 101466)</name>
    <name type="common">Phialophora europaea</name>
    <dbReference type="NCBI Taxonomy" id="1220924"/>
    <lineage>
        <taxon>Eukaryota</taxon>
        <taxon>Fungi</taxon>
        <taxon>Dikarya</taxon>
        <taxon>Ascomycota</taxon>
        <taxon>Pezizomycotina</taxon>
        <taxon>Eurotiomycetes</taxon>
        <taxon>Chaetothyriomycetidae</taxon>
        <taxon>Chaetothyriales</taxon>
        <taxon>Cyphellophoraceae</taxon>
        <taxon>Cyphellophora</taxon>
    </lineage>
</organism>
<evidence type="ECO:0000256" key="5">
    <source>
        <dbReference type="ARBA" id="ARBA00022824"/>
    </source>
</evidence>
<dbReference type="Gene3D" id="3.40.630.30">
    <property type="match status" value="1"/>
</dbReference>
<comment type="subunit">
    <text evidence="3">Homodimer.</text>
</comment>
<dbReference type="FunCoup" id="W2S797">
    <property type="interactions" value="441"/>
</dbReference>
<dbReference type="UniPathway" id="UPA00113">
    <property type="reaction ID" value="UER00529"/>
</dbReference>
<dbReference type="PANTHER" id="PTHR13355:SF11">
    <property type="entry name" value="GLUCOSAMINE 6-PHOSPHATE N-ACETYLTRANSFERASE"/>
    <property type="match status" value="1"/>
</dbReference>
<comment type="subcellular location">
    <subcellularLocation>
        <location evidence="1">Endomembrane system</location>
        <topology evidence="1">Peripheral membrane protein</topology>
    </subcellularLocation>
    <subcellularLocation>
        <location evidence="2">Endoplasmic reticulum membrane</location>
    </subcellularLocation>
</comment>
<dbReference type="HOGENOM" id="CLU_072095_0_1_1"/>
<keyword evidence="11" id="KW-1185">Reference proteome</keyword>
<dbReference type="GeneID" id="19977571"/>
<gene>
    <name evidence="10" type="ORF">HMPREF1541_10232</name>
</gene>
<dbReference type="GO" id="GO:0005789">
    <property type="term" value="C:endoplasmic reticulum membrane"/>
    <property type="evidence" value="ECO:0007669"/>
    <property type="project" value="UniProtKB-SubCell"/>
</dbReference>
<dbReference type="STRING" id="1220924.W2S797"/>
<dbReference type="InterPro" id="IPR039143">
    <property type="entry name" value="GNPNAT1-like"/>
</dbReference>
<evidence type="ECO:0000256" key="7">
    <source>
        <dbReference type="ARBA" id="ARBA00023315"/>
    </source>
</evidence>
<dbReference type="Pfam" id="PF00583">
    <property type="entry name" value="Acetyltransf_1"/>
    <property type="match status" value="1"/>
</dbReference>
<dbReference type="PANTHER" id="PTHR13355">
    <property type="entry name" value="GLUCOSAMINE 6-PHOSPHATE N-ACETYLTRANSFERASE"/>
    <property type="match status" value="1"/>
</dbReference>
<dbReference type="GO" id="GO:0004343">
    <property type="term" value="F:glucosamine 6-phosphate N-acetyltransferase activity"/>
    <property type="evidence" value="ECO:0007669"/>
    <property type="project" value="UniProtKB-UniRule"/>
</dbReference>
<accession>W2S797</accession>
<dbReference type="SUPFAM" id="SSF55729">
    <property type="entry name" value="Acyl-CoA N-acyltransferases (Nat)"/>
    <property type="match status" value="1"/>
</dbReference>
<keyword evidence="7 8" id="KW-0012">Acyltransferase</keyword>
<evidence type="ECO:0000256" key="6">
    <source>
        <dbReference type="ARBA" id="ARBA00023136"/>
    </source>
</evidence>
<protein>
    <recommendedName>
        <fullName evidence="8">Glucosamine 6-phosphate N-acetyltransferase</fullName>
        <ecNumber evidence="8">2.3.1.4</ecNumber>
    </recommendedName>
</protein>
<feature type="domain" description="N-acetyltransferase" evidence="9">
    <location>
        <begin position="26"/>
        <end position="178"/>
    </location>
</feature>
<dbReference type="CDD" id="cd04301">
    <property type="entry name" value="NAT_SF"/>
    <property type="match status" value="1"/>
</dbReference>
<dbReference type="AlphaFoldDB" id="W2S797"/>
<dbReference type="FunFam" id="3.40.630.30:FF:000048">
    <property type="entry name" value="Glucosamine 6-phosphate N-acetyltransferase"/>
    <property type="match status" value="1"/>
</dbReference>
<proteinExistence type="inferred from homology"/>
<comment type="catalytic activity">
    <reaction evidence="8">
        <text>D-glucosamine 6-phosphate + acetyl-CoA = N-acetyl-D-glucosamine 6-phosphate + CoA + H(+)</text>
        <dbReference type="Rhea" id="RHEA:10292"/>
        <dbReference type="ChEBI" id="CHEBI:15378"/>
        <dbReference type="ChEBI" id="CHEBI:57287"/>
        <dbReference type="ChEBI" id="CHEBI:57288"/>
        <dbReference type="ChEBI" id="CHEBI:57513"/>
        <dbReference type="ChEBI" id="CHEBI:58725"/>
        <dbReference type="EC" id="2.3.1.4"/>
    </reaction>
</comment>
<dbReference type="InParanoid" id="W2S797"/>
<dbReference type="EC" id="2.3.1.4" evidence="8"/>
<evidence type="ECO:0000256" key="2">
    <source>
        <dbReference type="ARBA" id="ARBA00004586"/>
    </source>
</evidence>
<dbReference type="RefSeq" id="XP_008713125.1">
    <property type="nucleotide sequence ID" value="XM_008714903.1"/>
</dbReference>
<evidence type="ECO:0000259" key="9">
    <source>
        <dbReference type="PROSITE" id="PS51186"/>
    </source>
</evidence>
<dbReference type="PROSITE" id="PS51186">
    <property type="entry name" value="GNAT"/>
    <property type="match status" value="1"/>
</dbReference>
<keyword evidence="4 8" id="KW-0808">Transferase</keyword>
<dbReference type="OrthoDB" id="10039976at2759"/>
<keyword evidence="5" id="KW-0256">Endoplasmic reticulum</keyword>
<comment type="pathway">
    <text evidence="8">Nucleotide-sugar biosynthesis; UDP-N-acetyl-alpha-D-glucosamine biosynthesis; N-acetyl-alpha-D-glucosamine 1-phosphate from alpha-D-glucosamine 6-phosphate (route I): step 1/2.</text>
</comment>
<dbReference type="EMBL" id="KB822714">
    <property type="protein sequence ID" value="ETN44562.1"/>
    <property type="molecule type" value="Genomic_DNA"/>
</dbReference>
<dbReference type="VEuPathDB" id="FungiDB:HMPREF1541_10232"/>
<reference evidence="10 11" key="1">
    <citation type="submission" date="2013-03" db="EMBL/GenBank/DDBJ databases">
        <title>The Genome Sequence of Phialophora europaea CBS 101466.</title>
        <authorList>
            <consortium name="The Broad Institute Genomics Platform"/>
            <person name="Cuomo C."/>
            <person name="de Hoog S."/>
            <person name="Gorbushina A."/>
            <person name="Walker B."/>
            <person name="Young S.K."/>
            <person name="Zeng Q."/>
            <person name="Gargeya S."/>
            <person name="Fitzgerald M."/>
            <person name="Haas B."/>
            <person name="Abouelleil A."/>
            <person name="Allen A.W."/>
            <person name="Alvarado L."/>
            <person name="Arachchi H.M."/>
            <person name="Berlin A.M."/>
            <person name="Chapman S.B."/>
            <person name="Gainer-Dewar J."/>
            <person name="Goldberg J."/>
            <person name="Griggs A."/>
            <person name="Gujja S."/>
            <person name="Hansen M."/>
            <person name="Howarth C."/>
            <person name="Imamovic A."/>
            <person name="Ireland A."/>
            <person name="Larimer J."/>
            <person name="McCowan C."/>
            <person name="Murphy C."/>
            <person name="Pearson M."/>
            <person name="Poon T.W."/>
            <person name="Priest M."/>
            <person name="Roberts A."/>
            <person name="Saif S."/>
            <person name="Shea T."/>
            <person name="Sisk P."/>
            <person name="Sykes S."/>
            <person name="Wortman J."/>
            <person name="Nusbaum C."/>
            <person name="Birren B."/>
        </authorList>
    </citation>
    <scope>NUCLEOTIDE SEQUENCE [LARGE SCALE GENOMIC DNA]</scope>
    <source>
        <strain evidence="10 11">CBS 101466</strain>
    </source>
</reference>